<comment type="subcellular location">
    <subcellularLocation>
        <location evidence="1">Cell membrane</location>
        <topology evidence="1">Multi-pass membrane protein</topology>
    </subcellularLocation>
</comment>
<dbReference type="PANTHER" id="PTHR34979:SF1">
    <property type="entry name" value="INNER MEMBRANE PROTEIN YGAZ"/>
    <property type="match status" value="1"/>
</dbReference>
<evidence type="ECO:0000256" key="4">
    <source>
        <dbReference type="ARBA" id="ARBA00022475"/>
    </source>
</evidence>
<dbReference type="InterPro" id="IPR011606">
    <property type="entry name" value="Brnchd-chn_aa_trnsp_permease"/>
</dbReference>
<dbReference type="Pfam" id="PF03591">
    <property type="entry name" value="AzlC"/>
    <property type="match status" value="1"/>
</dbReference>
<evidence type="ECO:0000256" key="2">
    <source>
        <dbReference type="ARBA" id="ARBA00010735"/>
    </source>
</evidence>
<dbReference type="Proteomes" id="UP001196870">
    <property type="component" value="Unassembled WGS sequence"/>
</dbReference>
<sequence length="247" mass="25728">MPRQSPAGSSISERPHRGAEIRRGLKDVLPVLIGVLPLGLALGAQASHKGLGPGAVAVMTGLNFAGGSEFAAVGLWANPLPVALIVLMTALVNSRHLLMGATLAPLLAHLPRWKAFAALFWMCDESWAMAYADAQKRRAAGALRGFSLPYYAAVAIGVWIAWIGSCTAGAAIGPAIGDIRAFGVDMALPAVFLAIMKGLWTGARAARPWLVSLVVAALTYLLVPGAWYVAAGAVAGLIAAWFWAPRA</sequence>
<keyword evidence="10" id="KW-1185">Reference proteome</keyword>
<feature type="transmembrane region" description="Helical" evidence="8">
    <location>
        <begin position="220"/>
        <end position="244"/>
    </location>
</feature>
<feature type="transmembrane region" description="Helical" evidence="8">
    <location>
        <begin position="70"/>
        <end position="92"/>
    </location>
</feature>
<evidence type="ECO:0000256" key="8">
    <source>
        <dbReference type="SAM" id="Phobius"/>
    </source>
</evidence>
<evidence type="ECO:0000256" key="5">
    <source>
        <dbReference type="ARBA" id="ARBA00022692"/>
    </source>
</evidence>
<proteinExistence type="inferred from homology"/>
<gene>
    <name evidence="9" type="ORF">GXW71_25580</name>
</gene>
<name>A0ABS5F5E5_9PROT</name>
<keyword evidence="5 8" id="KW-0812">Transmembrane</keyword>
<dbReference type="RefSeq" id="WP_246526883.1">
    <property type="nucleotide sequence ID" value="NZ_JAAGBB010000040.1"/>
</dbReference>
<evidence type="ECO:0000313" key="9">
    <source>
        <dbReference type="EMBL" id="MBR0667753.1"/>
    </source>
</evidence>
<evidence type="ECO:0000256" key="3">
    <source>
        <dbReference type="ARBA" id="ARBA00022448"/>
    </source>
</evidence>
<comment type="similarity">
    <text evidence="2">Belongs to the AzlC family.</text>
</comment>
<keyword evidence="7 8" id="KW-0472">Membrane</keyword>
<organism evidence="9 10">
    <name type="scientific">Plastoroseomonas hellenica</name>
    <dbReference type="NCBI Taxonomy" id="2687306"/>
    <lineage>
        <taxon>Bacteria</taxon>
        <taxon>Pseudomonadati</taxon>
        <taxon>Pseudomonadota</taxon>
        <taxon>Alphaproteobacteria</taxon>
        <taxon>Acetobacterales</taxon>
        <taxon>Acetobacteraceae</taxon>
        <taxon>Plastoroseomonas</taxon>
    </lineage>
</organism>
<keyword evidence="4" id="KW-1003">Cell membrane</keyword>
<reference evidence="10" key="1">
    <citation type="journal article" date="2021" name="Syst. Appl. Microbiol.">
        <title>Roseomonas hellenica sp. nov., isolated from roots of wild-growing Alkanna tinctoria.</title>
        <authorList>
            <person name="Rat A."/>
            <person name="Naranjo H.D."/>
            <person name="Lebbe L."/>
            <person name="Cnockaert M."/>
            <person name="Krigas N."/>
            <person name="Grigoriadou K."/>
            <person name="Maloupa E."/>
            <person name="Willems A."/>
        </authorList>
    </citation>
    <scope>NUCLEOTIDE SEQUENCE [LARGE SCALE GENOMIC DNA]</scope>
    <source>
        <strain evidence="10">LMG 31523</strain>
    </source>
</reference>
<accession>A0ABS5F5E5</accession>
<evidence type="ECO:0000313" key="10">
    <source>
        <dbReference type="Proteomes" id="UP001196870"/>
    </source>
</evidence>
<evidence type="ECO:0000256" key="7">
    <source>
        <dbReference type="ARBA" id="ARBA00023136"/>
    </source>
</evidence>
<dbReference type="EMBL" id="JAAGBB010000040">
    <property type="protein sequence ID" value="MBR0667753.1"/>
    <property type="molecule type" value="Genomic_DNA"/>
</dbReference>
<evidence type="ECO:0000256" key="6">
    <source>
        <dbReference type="ARBA" id="ARBA00022989"/>
    </source>
</evidence>
<feature type="transmembrane region" description="Helical" evidence="8">
    <location>
        <begin position="179"/>
        <end position="200"/>
    </location>
</feature>
<feature type="transmembrane region" description="Helical" evidence="8">
    <location>
        <begin position="150"/>
        <end position="172"/>
    </location>
</feature>
<keyword evidence="3" id="KW-0813">Transport</keyword>
<comment type="caution">
    <text evidence="9">The sequence shown here is derived from an EMBL/GenBank/DDBJ whole genome shotgun (WGS) entry which is preliminary data.</text>
</comment>
<dbReference type="PANTHER" id="PTHR34979">
    <property type="entry name" value="INNER MEMBRANE PROTEIN YGAZ"/>
    <property type="match status" value="1"/>
</dbReference>
<evidence type="ECO:0000256" key="1">
    <source>
        <dbReference type="ARBA" id="ARBA00004651"/>
    </source>
</evidence>
<keyword evidence="6 8" id="KW-1133">Transmembrane helix</keyword>
<protein>
    <submittedName>
        <fullName evidence="9">AzlC family ABC transporter permease</fullName>
    </submittedName>
</protein>